<accession>A0A7J7ICX4</accession>
<evidence type="ECO:0000313" key="2">
    <source>
        <dbReference type="EMBL" id="KAF6000952.1"/>
    </source>
</evidence>
<dbReference type="Pfam" id="PF09797">
    <property type="entry name" value="NatB_MDM20"/>
    <property type="match status" value="1"/>
</dbReference>
<feature type="region of interest" description="Disordered" evidence="1">
    <location>
        <begin position="230"/>
        <end position="249"/>
    </location>
</feature>
<dbReference type="Proteomes" id="UP000530660">
    <property type="component" value="Unassembled WGS sequence"/>
</dbReference>
<feature type="region of interest" description="Disordered" evidence="1">
    <location>
        <begin position="1055"/>
        <end position="1074"/>
    </location>
</feature>
<evidence type="ECO:0000256" key="1">
    <source>
        <dbReference type="SAM" id="MobiDB-lite"/>
    </source>
</evidence>
<evidence type="ECO:0000313" key="3">
    <source>
        <dbReference type="Proteomes" id="UP000530660"/>
    </source>
</evidence>
<dbReference type="AlphaFoldDB" id="A0A7J7ICX4"/>
<sequence>MLSSLVIERSLQIERGIASLPSILNALSLGQEGKFVRLINEAKAAVPKQHEGITRIQVYLEVLSVVFYARKGNTAAALERAEAILSRPGSRSDIQAVFDWSSLWTLSLALLSLAPYLPRPSSYQSEYRRDPIHSGEYYRDRLAMFAEQLPMRAAYDFAETALRCFIIALLCHKIEIAQRIVLRQVRAFSGATSGDPVARSGLNATRTAFLLLRQALACFMPVYASRRGARDKTNKSGANQARGSLEKDPSEMRMRVQAQLSEQLVRRALELLSTRADGAEARAVAASEKDGAMLTHRDAIELIWRIMDAQGQLSLFATWLDESSDDPKALYLRRVFTEHMERRRLEADALYAAWQGRQPDASAERLELASKVAEQYLALIEAVPSTDGTGQGAVAAPEDWTLWTRLAELLSMDSGGKWSSEEPKQRQRLEALLQGHCDRQRWLARLAYQNSQSALTVELLLEAFRSLGIHACGHFDLFPWILAWACDGRDLSCASALTEFSRALGESYPGPTDAQMPKWSAPQWRLLLNRVWIDTWSDDVLCSQRVGSGPGSLQGGSQHDLEPLLLLRWSHKCRSLSNQVGTEVSTSNGFLLLAAIRFLRLVPSPACLDVALVILRYGLDRSPHDYILRIACIGLLNALDAPACAMRAWNYLRCKYVQHDSLAYLLGDGVDMILPLYFAFLPNNTGHRYGCESERINASAQIEMQTSLQVENLTECAPALVDAIRSNHLDTGLHLFELFDRIERSARLWDTSVQVDLGRWLNKLSRSAGYAFKSEIRDQTNGSISQSRARKQVCEHVPPSIDQAVSGMQGLCFEYREEGNSPPTGTSPFRVNDLVDNSDWSVIRPLIRPRSGASLDVYCTPAISAMASWCVAAAPHQVPPERIRWTGLWVLLVVGARGRGPDRLLLQQWYKELVSGPYLAENDGDQDQSDDSLNSLADFVHPFDFGYRYDALRREVGRLESAVRWALLDHNLCDADEHAASWRSMLGSTPATLTDRWIFCELRYLLLLALALRMRNRLHGAELLENRNLLPSVVELVQRADWLVQLADRDLLADEHSVESATPGQQEPGADPSRTVVRHDFIRPRLEEIGRALTDPEAIESVWSAYRDEKEQNQVANRALFRLLHLWIQVLVDEAQEPGNQ</sequence>
<gene>
    <name evidence="2" type="ORF">F1559_003441</name>
</gene>
<proteinExistence type="predicted"/>
<organism evidence="2 3">
    <name type="scientific">Cyanidiococcus yangmingshanensis</name>
    <dbReference type="NCBI Taxonomy" id="2690220"/>
    <lineage>
        <taxon>Eukaryota</taxon>
        <taxon>Rhodophyta</taxon>
        <taxon>Bangiophyceae</taxon>
        <taxon>Cyanidiales</taxon>
        <taxon>Cyanidiaceae</taxon>
        <taxon>Cyanidiococcus</taxon>
    </lineage>
</organism>
<dbReference type="InterPro" id="IPR019183">
    <property type="entry name" value="NAA25_NatB_aux_su"/>
</dbReference>
<name>A0A7J7ICX4_9RHOD</name>
<dbReference type="OrthoDB" id="11599at2759"/>
<reference evidence="2 3" key="1">
    <citation type="journal article" date="2020" name="J. Phycol.">
        <title>Comparative genome analysis reveals Cyanidiococcus gen. nov., a new extremophilic red algal genus sister to Cyanidioschyzon (Cyanidioschyzonaceae, Rhodophyta).</title>
        <authorList>
            <person name="Liu S.-L."/>
            <person name="Chiang Y.-R."/>
            <person name="Yoon H.S."/>
            <person name="Fu H.-Y."/>
        </authorList>
    </citation>
    <scope>NUCLEOTIDE SEQUENCE [LARGE SCALE GENOMIC DNA]</scope>
    <source>
        <strain evidence="2 3">THAL066</strain>
    </source>
</reference>
<comment type="caution">
    <text evidence="2">The sequence shown here is derived from an EMBL/GenBank/DDBJ whole genome shotgun (WGS) entry which is preliminary data.</text>
</comment>
<keyword evidence="3" id="KW-1185">Reference proteome</keyword>
<protein>
    <submittedName>
        <fullName evidence="2">Uncharacterized protein</fullName>
    </submittedName>
</protein>
<dbReference type="EMBL" id="VWRR01000017">
    <property type="protein sequence ID" value="KAF6000952.1"/>
    <property type="molecule type" value="Genomic_DNA"/>
</dbReference>